<feature type="region of interest" description="Disordered" evidence="1">
    <location>
        <begin position="1"/>
        <end position="229"/>
    </location>
</feature>
<keyword evidence="2" id="KW-1133">Transmembrane helix</keyword>
<keyword evidence="4" id="KW-1185">Reference proteome</keyword>
<feature type="compositionally biased region" description="Basic and acidic residues" evidence="1">
    <location>
        <begin position="71"/>
        <end position="83"/>
    </location>
</feature>
<feature type="region of interest" description="Disordered" evidence="1">
    <location>
        <begin position="243"/>
        <end position="273"/>
    </location>
</feature>
<accession>A0A9N8DMT8</accession>
<dbReference type="NCBIfam" id="TIGR02167">
    <property type="entry name" value="Liste_lipo_26"/>
    <property type="match status" value="4"/>
</dbReference>
<feature type="compositionally biased region" description="Low complexity" evidence="1">
    <location>
        <begin position="198"/>
        <end position="209"/>
    </location>
</feature>
<keyword evidence="2" id="KW-0812">Transmembrane</keyword>
<dbReference type="Pfam" id="PF03382">
    <property type="entry name" value="DUF285"/>
    <property type="match status" value="3"/>
</dbReference>
<evidence type="ECO:0000256" key="1">
    <source>
        <dbReference type="SAM" id="MobiDB-lite"/>
    </source>
</evidence>
<name>A0A9N8DMT8_9STRA</name>
<sequence>MATEKETEDLRLQRTGEPSLQGSVPLGNDDPSPQGKQQKGLRLPQHPTDAANMARVVPLVTGGLCHNGNGRRADTRAHAQDMEEGKEEENIAIPSLEENIVIPSEEDQQRQENSEGHLQEDKVQEPDNDSIGTDDNRQDSTGNAHTGDRESVPGAVPSGNDAPSPQGKQQKGLRRPQQPTHAANTSRMTPLVKGGLRRNGNGRRANARATPVQEGQPSGDIEEGKRQEEDVLNVTSNEYRQEIFHGEEKQQPEDDVDIASGQEDRGFNNDEGNPHLAVAYLVDEEDDGEKKDEDESKDDDDKVEIVVAAPVRQSYFWRAVAILALMLAILAIVLGVLLSPGAKIQIHSPQLLQTRRLNPQWHQQVLPPWVQRLLQCRHQIRQCCPVQFQAKVLHFQVCPHKVASGGSNFSSSLSNSGRHLHPHFILLAVNSFAELKAAVDSGLYSFEESQYGAIELWDISRVLSLQGLFLDKENFNEDISSWDTSGVTSLYETFKGAISFNGDVSSWDTSQVTTMYSTFYGATSFNGNISAWVISSVTDLQGCFNQVTSFNGDIGSWDTSAVADITATFKSSYFNGDVSSWDTRSVTSLRQTFSYATFFNGDLSSWNTTSVTSLLNAFTGATSFNRNLSSWDTSKVSNLHQTFNGATSFNGDLSRWDTSRITTMYETFKGATSFNGDLSSWDTSSVGSFIGCFNRANSFNGDISSWDVSAVTSMDAMFKLSWFNGDISSWDTSRARNFGQVFYGAAFDGDLSAWNTSSVTTMEGTFFGATSFNGDLSNWDVASVVNFHSMFEGASSFENDLCAWGTKIRGTPRVTNMFTRTSCPEEATGTDLGATPRGPFCHFCP</sequence>
<reference evidence="3" key="1">
    <citation type="submission" date="2020-06" db="EMBL/GenBank/DDBJ databases">
        <authorList>
            <consortium name="Plant Systems Biology data submission"/>
        </authorList>
    </citation>
    <scope>NUCLEOTIDE SEQUENCE</scope>
    <source>
        <strain evidence="3">D6</strain>
    </source>
</reference>
<comment type="caution">
    <text evidence="3">The sequence shown here is derived from an EMBL/GenBank/DDBJ whole genome shotgun (WGS) entry which is preliminary data.</text>
</comment>
<dbReference type="EMBL" id="CAICTM010000219">
    <property type="protein sequence ID" value="CAB9505161.1"/>
    <property type="molecule type" value="Genomic_DNA"/>
</dbReference>
<dbReference type="InterPro" id="IPR011889">
    <property type="entry name" value="Liste_lipo_26"/>
</dbReference>
<keyword evidence="2" id="KW-0472">Membrane</keyword>
<gene>
    <name evidence="3" type="ORF">SEMRO_220_G090840.1</name>
</gene>
<dbReference type="InterPro" id="IPR005046">
    <property type="entry name" value="DUF285"/>
</dbReference>
<feature type="compositionally biased region" description="Basic and acidic residues" evidence="1">
    <location>
        <begin position="107"/>
        <end position="125"/>
    </location>
</feature>
<dbReference type="Proteomes" id="UP001153069">
    <property type="component" value="Unassembled WGS sequence"/>
</dbReference>
<evidence type="ECO:0000313" key="4">
    <source>
        <dbReference type="Proteomes" id="UP001153069"/>
    </source>
</evidence>
<evidence type="ECO:0000313" key="3">
    <source>
        <dbReference type="EMBL" id="CAB9505161.1"/>
    </source>
</evidence>
<feature type="compositionally biased region" description="Basic and acidic residues" evidence="1">
    <location>
        <begin position="243"/>
        <end position="252"/>
    </location>
</feature>
<evidence type="ECO:0000256" key="2">
    <source>
        <dbReference type="SAM" id="Phobius"/>
    </source>
</evidence>
<proteinExistence type="predicted"/>
<feature type="transmembrane region" description="Helical" evidence="2">
    <location>
        <begin position="315"/>
        <end position="338"/>
    </location>
</feature>
<dbReference type="OrthoDB" id="198097at2759"/>
<dbReference type="AlphaFoldDB" id="A0A9N8DMT8"/>
<feature type="compositionally biased region" description="Polar residues" evidence="1">
    <location>
        <begin position="177"/>
        <end position="188"/>
    </location>
</feature>
<protein>
    <submittedName>
        <fullName evidence="3">(Lipo)protein</fullName>
    </submittedName>
</protein>
<feature type="compositionally biased region" description="Basic and acidic residues" evidence="1">
    <location>
        <begin position="1"/>
        <end position="14"/>
    </location>
</feature>
<organism evidence="3 4">
    <name type="scientific">Seminavis robusta</name>
    <dbReference type="NCBI Taxonomy" id="568900"/>
    <lineage>
        <taxon>Eukaryota</taxon>
        <taxon>Sar</taxon>
        <taxon>Stramenopiles</taxon>
        <taxon>Ochrophyta</taxon>
        <taxon>Bacillariophyta</taxon>
        <taxon>Bacillariophyceae</taxon>
        <taxon>Bacillariophycidae</taxon>
        <taxon>Naviculales</taxon>
        <taxon>Naviculaceae</taxon>
        <taxon>Seminavis</taxon>
    </lineage>
</organism>